<dbReference type="SUPFAM" id="SSF49764">
    <property type="entry name" value="HSP20-like chaperones"/>
    <property type="match status" value="1"/>
</dbReference>
<dbReference type="InterPro" id="IPR002068">
    <property type="entry name" value="A-crystallin/Hsp20_dom"/>
</dbReference>
<keyword evidence="8" id="KW-1185">Reference proteome</keyword>
<dbReference type="AlphaFoldDB" id="A0AA88VFL9"/>
<dbReference type="Gene3D" id="2.60.40.790">
    <property type="match status" value="1"/>
</dbReference>
<evidence type="ECO:0000256" key="1">
    <source>
        <dbReference type="ARBA" id="ARBA00022946"/>
    </source>
</evidence>
<dbReference type="InterPro" id="IPR008978">
    <property type="entry name" value="HSP20-like_chaperone"/>
</dbReference>
<gene>
    <name evidence="7" type="ORF">RJ639_017113</name>
</gene>
<comment type="similarity">
    <text evidence="3 4">Belongs to the small heat shock protein (HSP20) family.</text>
</comment>
<dbReference type="EMBL" id="JAVXUP010002131">
    <property type="protein sequence ID" value="KAK3005435.1"/>
    <property type="molecule type" value="Genomic_DNA"/>
</dbReference>
<evidence type="ECO:0000256" key="3">
    <source>
        <dbReference type="PROSITE-ProRule" id="PRU00285"/>
    </source>
</evidence>
<dbReference type="Pfam" id="PF00011">
    <property type="entry name" value="HSP20"/>
    <property type="match status" value="1"/>
</dbReference>
<feature type="compositionally biased region" description="Basic and acidic residues" evidence="5">
    <location>
        <begin position="38"/>
        <end position="49"/>
    </location>
</feature>
<evidence type="ECO:0000259" key="6">
    <source>
        <dbReference type="PROSITE" id="PS01031"/>
    </source>
</evidence>
<evidence type="ECO:0000256" key="2">
    <source>
        <dbReference type="ARBA" id="ARBA00023016"/>
    </source>
</evidence>
<dbReference type="InterPro" id="IPR044656">
    <property type="entry name" value="HSP14.7/HSP23.5/HSP23.6-like"/>
</dbReference>
<evidence type="ECO:0000256" key="5">
    <source>
        <dbReference type="SAM" id="MobiDB-lite"/>
    </source>
</evidence>
<evidence type="ECO:0000313" key="8">
    <source>
        <dbReference type="Proteomes" id="UP001188597"/>
    </source>
</evidence>
<organism evidence="7 8">
    <name type="scientific">Escallonia herrerae</name>
    <dbReference type="NCBI Taxonomy" id="1293975"/>
    <lineage>
        <taxon>Eukaryota</taxon>
        <taxon>Viridiplantae</taxon>
        <taxon>Streptophyta</taxon>
        <taxon>Embryophyta</taxon>
        <taxon>Tracheophyta</taxon>
        <taxon>Spermatophyta</taxon>
        <taxon>Magnoliopsida</taxon>
        <taxon>eudicotyledons</taxon>
        <taxon>Gunneridae</taxon>
        <taxon>Pentapetalae</taxon>
        <taxon>asterids</taxon>
        <taxon>campanulids</taxon>
        <taxon>Escalloniales</taxon>
        <taxon>Escalloniaceae</taxon>
        <taxon>Escallonia</taxon>
    </lineage>
</organism>
<evidence type="ECO:0000256" key="4">
    <source>
        <dbReference type="RuleBase" id="RU003616"/>
    </source>
</evidence>
<comment type="caution">
    <text evidence="7">The sequence shown here is derived from an EMBL/GenBank/DDBJ whole genome shotgun (WGS) entry which is preliminary data.</text>
</comment>
<protein>
    <recommendedName>
        <fullName evidence="6">SHSP domain-containing protein</fullName>
    </recommendedName>
</protein>
<proteinExistence type="inferred from homology"/>
<dbReference type="Proteomes" id="UP001188597">
    <property type="component" value="Unassembled WGS sequence"/>
</dbReference>
<evidence type="ECO:0000313" key="7">
    <source>
        <dbReference type="EMBL" id="KAK3005435.1"/>
    </source>
</evidence>
<dbReference type="CDD" id="cd06464">
    <property type="entry name" value="ACD_sHsps-like"/>
    <property type="match status" value="1"/>
</dbReference>
<name>A0AA88VFL9_9ASTE</name>
<feature type="domain" description="SHSP" evidence="6">
    <location>
        <begin position="26"/>
        <end position="118"/>
    </location>
</feature>
<dbReference type="PANTHER" id="PTHR46991">
    <property type="entry name" value="23.5 KDA HEAT SHOCK PROTEIN, MITOCHONDRIAL"/>
    <property type="match status" value="1"/>
</dbReference>
<dbReference type="PANTHER" id="PTHR46991:SF11">
    <property type="entry name" value="SMALL HEAT SHOCK PROTEIN HSPF"/>
    <property type="match status" value="1"/>
</dbReference>
<feature type="region of interest" description="Disordered" evidence="5">
    <location>
        <begin position="10"/>
        <end position="56"/>
    </location>
</feature>
<accession>A0AA88VFL9</accession>
<dbReference type="PROSITE" id="PS01031">
    <property type="entry name" value="SHSP"/>
    <property type="match status" value="1"/>
</dbReference>
<reference evidence="7" key="1">
    <citation type="submission" date="2022-12" db="EMBL/GenBank/DDBJ databases">
        <title>Draft genome assemblies for two species of Escallonia (Escalloniales).</title>
        <authorList>
            <person name="Chanderbali A."/>
            <person name="Dervinis C."/>
            <person name="Anghel I."/>
            <person name="Soltis D."/>
            <person name="Soltis P."/>
            <person name="Zapata F."/>
        </authorList>
    </citation>
    <scope>NUCLEOTIDE SEQUENCE</scope>
    <source>
        <strain evidence="7">UCBG64.0493</strain>
        <tissue evidence="7">Leaf</tissue>
    </source>
</reference>
<keyword evidence="2" id="KW-0346">Stress response</keyword>
<sequence length="118" mass="12607">MAFRDILCESLKRKPGFSDPPPVQTAGNPFLRGGSSSTKEDDAANHFRADMPGVPDDGAKVWVDNGALIVEGAEPPEEATGRKYGGSYELPASSHKLDEMKVGTKDGILRVAIPKLKV</sequence>
<keyword evidence="1" id="KW-0809">Transit peptide</keyword>